<feature type="compositionally biased region" description="Basic residues" evidence="1">
    <location>
        <begin position="33"/>
        <end position="42"/>
    </location>
</feature>
<feature type="region of interest" description="Disordered" evidence="1">
    <location>
        <begin position="1"/>
        <end position="73"/>
    </location>
</feature>
<sequence>MIRGRGDETPAAKKKSFLWQTKDLEGGDEIRGRGARKRRRRGAERSARDGAVPSDQREPADAAGTGREDGSSRIRGAAIVELLEANRWAGGVAHGRRIEKRFFHRQLGPPVSESASRGADKVGPTRQGVARTRWGPLVRDWRG</sequence>
<evidence type="ECO:0000313" key="3">
    <source>
        <dbReference type="Proteomes" id="UP000729402"/>
    </source>
</evidence>
<dbReference type="EMBL" id="JAAALK010000287">
    <property type="protein sequence ID" value="KAG8058389.1"/>
    <property type="molecule type" value="Genomic_DNA"/>
</dbReference>
<name>A0A8J5SNE2_ZIZPA</name>
<feature type="region of interest" description="Disordered" evidence="1">
    <location>
        <begin position="108"/>
        <end position="143"/>
    </location>
</feature>
<reference evidence="2" key="2">
    <citation type="submission" date="2021-02" db="EMBL/GenBank/DDBJ databases">
        <authorList>
            <person name="Kimball J.A."/>
            <person name="Haas M.W."/>
            <person name="Macchietto M."/>
            <person name="Kono T."/>
            <person name="Duquette J."/>
            <person name="Shao M."/>
        </authorList>
    </citation>
    <scope>NUCLEOTIDE SEQUENCE</scope>
    <source>
        <tissue evidence="2">Fresh leaf tissue</tissue>
    </source>
</reference>
<reference evidence="2" key="1">
    <citation type="journal article" date="2021" name="bioRxiv">
        <title>Whole Genome Assembly and Annotation of Northern Wild Rice, Zizania palustris L., Supports a Whole Genome Duplication in the Zizania Genus.</title>
        <authorList>
            <person name="Haas M."/>
            <person name="Kono T."/>
            <person name="Macchietto M."/>
            <person name="Millas R."/>
            <person name="McGilp L."/>
            <person name="Shao M."/>
            <person name="Duquette J."/>
            <person name="Hirsch C.N."/>
            <person name="Kimball J."/>
        </authorList>
    </citation>
    <scope>NUCLEOTIDE SEQUENCE</scope>
    <source>
        <tissue evidence="2">Fresh leaf tissue</tissue>
    </source>
</reference>
<proteinExistence type="predicted"/>
<accession>A0A8J5SNE2</accession>
<organism evidence="2 3">
    <name type="scientific">Zizania palustris</name>
    <name type="common">Northern wild rice</name>
    <dbReference type="NCBI Taxonomy" id="103762"/>
    <lineage>
        <taxon>Eukaryota</taxon>
        <taxon>Viridiplantae</taxon>
        <taxon>Streptophyta</taxon>
        <taxon>Embryophyta</taxon>
        <taxon>Tracheophyta</taxon>
        <taxon>Spermatophyta</taxon>
        <taxon>Magnoliopsida</taxon>
        <taxon>Liliopsida</taxon>
        <taxon>Poales</taxon>
        <taxon>Poaceae</taxon>
        <taxon>BOP clade</taxon>
        <taxon>Oryzoideae</taxon>
        <taxon>Oryzeae</taxon>
        <taxon>Zizaniinae</taxon>
        <taxon>Zizania</taxon>
    </lineage>
</organism>
<evidence type="ECO:0000313" key="2">
    <source>
        <dbReference type="EMBL" id="KAG8058389.1"/>
    </source>
</evidence>
<dbReference type="Proteomes" id="UP000729402">
    <property type="component" value="Unassembled WGS sequence"/>
</dbReference>
<comment type="caution">
    <text evidence="2">The sequence shown here is derived from an EMBL/GenBank/DDBJ whole genome shotgun (WGS) entry which is preliminary data.</text>
</comment>
<gene>
    <name evidence="2" type="ORF">GUJ93_ZPchr0002g25318</name>
</gene>
<dbReference type="AlphaFoldDB" id="A0A8J5SNE2"/>
<feature type="compositionally biased region" description="Basic and acidic residues" evidence="1">
    <location>
        <begin position="1"/>
        <end position="11"/>
    </location>
</feature>
<keyword evidence="3" id="KW-1185">Reference proteome</keyword>
<feature type="compositionally biased region" description="Basic and acidic residues" evidence="1">
    <location>
        <begin position="22"/>
        <end position="32"/>
    </location>
</feature>
<feature type="compositionally biased region" description="Basic and acidic residues" evidence="1">
    <location>
        <begin position="55"/>
        <end position="72"/>
    </location>
</feature>
<protein>
    <submittedName>
        <fullName evidence="2">Uncharacterized protein</fullName>
    </submittedName>
</protein>
<evidence type="ECO:0000256" key="1">
    <source>
        <dbReference type="SAM" id="MobiDB-lite"/>
    </source>
</evidence>